<organism evidence="1 2">
    <name type="scientific">Nephila pilipes</name>
    <name type="common">Giant wood spider</name>
    <name type="synonym">Nephila maculata</name>
    <dbReference type="NCBI Taxonomy" id="299642"/>
    <lineage>
        <taxon>Eukaryota</taxon>
        <taxon>Metazoa</taxon>
        <taxon>Ecdysozoa</taxon>
        <taxon>Arthropoda</taxon>
        <taxon>Chelicerata</taxon>
        <taxon>Arachnida</taxon>
        <taxon>Araneae</taxon>
        <taxon>Araneomorphae</taxon>
        <taxon>Entelegynae</taxon>
        <taxon>Araneoidea</taxon>
        <taxon>Nephilidae</taxon>
        <taxon>Nephila</taxon>
    </lineage>
</organism>
<accession>A0A8X6THW9</accession>
<evidence type="ECO:0000313" key="1">
    <source>
        <dbReference type="EMBL" id="GFT16286.1"/>
    </source>
</evidence>
<comment type="caution">
    <text evidence="1">The sequence shown here is derived from an EMBL/GenBank/DDBJ whole genome shotgun (WGS) entry which is preliminary data.</text>
</comment>
<dbReference type="AlphaFoldDB" id="A0A8X6THW9"/>
<gene>
    <name evidence="1" type="ORF">NPIL_664291</name>
</gene>
<reference evidence="1" key="1">
    <citation type="submission" date="2020-08" db="EMBL/GenBank/DDBJ databases">
        <title>Multicomponent nature underlies the extraordinary mechanical properties of spider dragline silk.</title>
        <authorList>
            <person name="Kono N."/>
            <person name="Nakamura H."/>
            <person name="Mori M."/>
            <person name="Yoshida Y."/>
            <person name="Ohtoshi R."/>
            <person name="Malay A.D."/>
            <person name="Moran D.A.P."/>
            <person name="Tomita M."/>
            <person name="Numata K."/>
            <person name="Arakawa K."/>
        </authorList>
    </citation>
    <scope>NUCLEOTIDE SEQUENCE</scope>
</reference>
<protein>
    <submittedName>
        <fullName evidence="1">Uncharacterized protein</fullName>
    </submittedName>
</protein>
<sequence>MPGNLDSCSKYRKRRKSTSKFNEVFQVHRILEYLYAIQKFLNVGSLCSMSIAICSRYAISPIFTEYLYGRIYTPNVYSRRPMLHVIIPVELQPNRKRRNTDQTVVMGDLKKHQTRNKLAATSSCSKKRSAQNCTIPCTESFFPSTANRGRRAQESNVVGKASDERSAFRTNQRSIFGISSSFRWGLSRFGQIGMSGFGREESFVFFSPHGSILD</sequence>
<keyword evidence="2" id="KW-1185">Reference proteome</keyword>
<proteinExistence type="predicted"/>
<dbReference type="EMBL" id="BMAW01009900">
    <property type="protein sequence ID" value="GFT16286.1"/>
    <property type="molecule type" value="Genomic_DNA"/>
</dbReference>
<name>A0A8X6THW9_NEPPI</name>
<dbReference type="Proteomes" id="UP000887013">
    <property type="component" value="Unassembled WGS sequence"/>
</dbReference>
<evidence type="ECO:0000313" key="2">
    <source>
        <dbReference type="Proteomes" id="UP000887013"/>
    </source>
</evidence>